<dbReference type="Pfam" id="PF06985">
    <property type="entry name" value="HET"/>
    <property type="match status" value="1"/>
</dbReference>
<dbReference type="AlphaFoldDB" id="A0AAW0G723"/>
<name>A0AAW0G723_9APHY</name>
<evidence type="ECO:0000313" key="3">
    <source>
        <dbReference type="Proteomes" id="UP001385951"/>
    </source>
</evidence>
<gene>
    <name evidence="2" type="ORF">QCA50_009823</name>
</gene>
<proteinExistence type="predicted"/>
<dbReference type="InterPro" id="IPR010730">
    <property type="entry name" value="HET"/>
</dbReference>
<reference evidence="2 3" key="1">
    <citation type="submission" date="2022-09" db="EMBL/GenBank/DDBJ databases">
        <authorList>
            <person name="Palmer J.M."/>
        </authorList>
    </citation>
    <scope>NUCLEOTIDE SEQUENCE [LARGE SCALE GENOMIC DNA]</scope>
    <source>
        <strain evidence="2 3">DSM 7382</strain>
    </source>
</reference>
<dbReference type="PANTHER" id="PTHR33112:SF16">
    <property type="entry name" value="HETEROKARYON INCOMPATIBILITY DOMAIN-CONTAINING PROTEIN"/>
    <property type="match status" value="1"/>
</dbReference>
<dbReference type="PANTHER" id="PTHR33112">
    <property type="entry name" value="DOMAIN PROTEIN, PUTATIVE-RELATED"/>
    <property type="match status" value="1"/>
</dbReference>
<dbReference type="Proteomes" id="UP001385951">
    <property type="component" value="Unassembled WGS sequence"/>
</dbReference>
<sequence>MRTTVPSSASELTVNTLSLVCQDCVSGPFSKNIFQKTISGEWATLRTTWSKVITSADQGCPFCLLLLSERDEGLPLDHVDNIGSVEDECIYDYIVQRITTFTFTDAIGIGAYGSGWTPSDLRILSIRLQNYEVLEHSGYIMYTSPDDPAATEVIARHPIGNVGGPDALHMASELLRDCLSNHKECPKPDRITALPTRLIDCSNPEQPHLVTTNGEYGIYAALSYVWGGTQPNKTVTSNLNSYLNLIDVALIPKTIHDAIKSVHTFDLKYLWVDAFCIVQDDKQDKRREIAQMRRIFADAHVTIVASSAPTSDSGFLQDRPSHYEKDTRLPFICSDGRFGTVRLYPMSRNLEYNIEPVDQRAWCLEERLLSPRKFVYTEQTLEYHCRTDRYRIGNAILGPRTATQMPNIMFGTASDIAETTSKWSASDWEEIHWVWTDIIRSYTSRDVTNADDKLLALSGLAQVFHQFWRKGRYLAGLWEENMPYELCWFNNRVDTTSVTYPRPEIYLAPSWSWASITGIVRTPTIHRFLRPLYVATMKQKSTIDHCEVLGCDVVPEHETLPYGRVVSATLTLSVTMAEIKWANDLPNPHLLVRRDTIPPEFFVNEPDTCKGDCVFLLGIIYVDSAEEVIGPVWVVPILWNQKMQAMAGLFVVKTDCGQYRRIGCWDSDVEELIEGDQPSILSWFNLEHSQRHVIELV</sequence>
<comment type="caution">
    <text evidence="2">The sequence shown here is derived from an EMBL/GenBank/DDBJ whole genome shotgun (WGS) entry which is preliminary data.</text>
</comment>
<organism evidence="2 3">
    <name type="scientific">Cerrena zonata</name>
    <dbReference type="NCBI Taxonomy" id="2478898"/>
    <lineage>
        <taxon>Eukaryota</taxon>
        <taxon>Fungi</taxon>
        <taxon>Dikarya</taxon>
        <taxon>Basidiomycota</taxon>
        <taxon>Agaricomycotina</taxon>
        <taxon>Agaricomycetes</taxon>
        <taxon>Polyporales</taxon>
        <taxon>Cerrenaceae</taxon>
        <taxon>Cerrena</taxon>
    </lineage>
</organism>
<protein>
    <recommendedName>
        <fullName evidence="1">Heterokaryon incompatibility domain-containing protein</fullName>
    </recommendedName>
</protein>
<keyword evidence="3" id="KW-1185">Reference proteome</keyword>
<evidence type="ECO:0000259" key="1">
    <source>
        <dbReference type="Pfam" id="PF06985"/>
    </source>
</evidence>
<evidence type="ECO:0000313" key="2">
    <source>
        <dbReference type="EMBL" id="KAK7687317.1"/>
    </source>
</evidence>
<dbReference type="EMBL" id="JASBNA010000014">
    <property type="protein sequence ID" value="KAK7687317.1"/>
    <property type="molecule type" value="Genomic_DNA"/>
</dbReference>
<feature type="domain" description="Heterokaryon incompatibility" evidence="1">
    <location>
        <begin position="219"/>
        <end position="366"/>
    </location>
</feature>
<accession>A0AAW0G723</accession>